<sequence>MNKYVFFATFLCAWALISAKPNHEEKETNNSTEVSEKHFKQLAQQINDKYNTTLFLDAIKMGEAVKEKCPNIEEKMDSVIEEIQTCVEEIKMGSDTFCSTVSKNFVKCYKPAGEIISSCLPEETKDLPIMMGKVIHAVIAQSCHSTVEEILELFNPCIIENNPKTIPACQQLKTAIDEHKNEVPTKSVICQTLPKVKNCIKAMVEGSCKNQITKNAVIKFYDAIEDAVKDECDALNKA</sequence>
<keyword evidence="1" id="KW-0732">Signal</keyword>
<proteinExistence type="predicted"/>
<gene>
    <name evidence="2" type="ORF">PSYICH_LOCUS2679</name>
</gene>
<feature type="signal peptide" evidence="1">
    <location>
        <begin position="1"/>
        <end position="19"/>
    </location>
</feature>
<dbReference type="OrthoDB" id="6760427at2759"/>
<protein>
    <submittedName>
        <fullName evidence="2">Uncharacterized protein</fullName>
    </submittedName>
</protein>
<feature type="chain" id="PRO_5040245966" evidence="1">
    <location>
        <begin position="20"/>
        <end position="238"/>
    </location>
</feature>
<dbReference type="EMBL" id="OV651823">
    <property type="protein sequence ID" value="CAH1101384.1"/>
    <property type="molecule type" value="Genomic_DNA"/>
</dbReference>
<dbReference type="AlphaFoldDB" id="A0A9P0CFR0"/>
<evidence type="ECO:0000256" key="1">
    <source>
        <dbReference type="SAM" id="SignalP"/>
    </source>
</evidence>
<dbReference type="Proteomes" id="UP001153636">
    <property type="component" value="Chromosome 11"/>
</dbReference>
<name>A0A9P0CFR0_9CUCU</name>
<keyword evidence="3" id="KW-1185">Reference proteome</keyword>
<accession>A0A9P0CFR0</accession>
<evidence type="ECO:0000313" key="2">
    <source>
        <dbReference type="EMBL" id="CAH1101384.1"/>
    </source>
</evidence>
<organism evidence="2 3">
    <name type="scientific">Psylliodes chrysocephalus</name>
    <dbReference type="NCBI Taxonomy" id="3402493"/>
    <lineage>
        <taxon>Eukaryota</taxon>
        <taxon>Metazoa</taxon>
        <taxon>Ecdysozoa</taxon>
        <taxon>Arthropoda</taxon>
        <taxon>Hexapoda</taxon>
        <taxon>Insecta</taxon>
        <taxon>Pterygota</taxon>
        <taxon>Neoptera</taxon>
        <taxon>Endopterygota</taxon>
        <taxon>Coleoptera</taxon>
        <taxon>Polyphaga</taxon>
        <taxon>Cucujiformia</taxon>
        <taxon>Chrysomeloidea</taxon>
        <taxon>Chrysomelidae</taxon>
        <taxon>Galerucinae</taxon>
        <taxon>Alticini</taxon>
        <taxon>Psylliodes</taxon>
    </lineage>
</organism>
<reference evidence="2" key="1">
    <citation type="submission" date="2022-01" db="EMBL/GenBank/DDBJ databases">
        <authorList>
            <person name="King R."/>
        </authorList>
    </citation>
    <scope>NUCLEOTIDE SEQUENCE</scope>
</reference>
<evidence type="ECO:0000313" key="3">
    <source>
        <dbReference type="Proteomes" id="UP001153636"/>
    </source>
</evidence>